<proteinExistence type="predicted"/>
<name>A0A8S5QDX6_9CAUD</name>
<evidence type="ECO:0000313" key="1">
    <source>
        <dbReference type="EMBL" id="DAE17502.1"/>
    </source>
</evidence>
<accession>A0A8S5QDX6</accession>
<reference evidence="1" key="1">
    <citation type="journal article" date="2021" name="Proc. Natl. Acad. Sci. U.S.A.">
        <title>A Catalog of Tens of Thousands of Viruses from Human Metagenomes Reveals Hidden Associations with Chronic Diseases.</title>
        <authorList>
            <person name="Tisza M.J."/>
            <person name="Buck C.B."/>
        </authorList>
    </citation>
    <scope>NUCLEOTIDE SEQUENCE</scope>
    <source>
        <strain evidence="1">CtoRD1</strain>
    </source>
</reference>
<dbReference type="EMBL" id="BK015641">
    <property type="protein sequence ID" value="DAE17502.1"/>
    <property type="molecule type" value="Genomic_DNA"/>
</dbReference>
<protein>
    <submittedName>
        <fullName evidence="1">Uncharacterized protein</fullName>
    </submittedName>
</protein>
<organism evidence="1">
    <name type="scientific">Siphoviridae sp. ctoRD1</name>
    <dbReference type="NCBI Taxonomy" id="2825669"/>
    <lineage>
        <taxon>Viruses</taxon>
        <taxon>Duplodnaviria</taxon>
        <taxon>Heunggongvirae</taxon>
        <taxon>Uroviricota</taxon>
        <taxon>Caudoviricetes</taxon>
    </lineage>
</organism>
<sequence length="46" mass="5278">MITFSFVCYWENRNCFGWNSGLYICSGRNSPLLNSGEVLHSLHPVQ</sequence>